<dbReference type="InterPro" id="IPR014027">
    <property type="entry name" value="UDP-Glc/GDP-Man_DH_C"/>
</dbReference>
<evidence type="ECO:0000256" key="11">
    <source>
        <dbReference type="PIRSR" id="PIRSR500134-3"/>
    </source>
</evidence>
<feature type="binding site" evidence="10">
    <location>
        <position position="280"/>
    </location>
    <ligand>
        <name>substrate</name>
    </ligand>
</feature>
<keyword evidence="5 8" id="KW-0560">Oxidoreductase</keyword>
<feature type="binding site" evidence="11">
    <location>
        <position position="89"/>
    </location>
    <ligand>
        <name>NAD(+)</name>
        <dbReference type="ChEBI" id="CHEBI:57540"/>
    </ligand>
</feature>
<dbReference type="Gene3D" id="1.20.5.100">
    <property type="entry name" value="Cytochrome c1, transmembrane anchor, C-terminal"/>
    <property type="match status" value="1"/>
</dbReference>
<evidence type="ECO:0000256" key="8">
    <source>
        <dbReference type="PIRNR" id="PIRNR000124"/>
    </source>
</evidence>
<dbReference type="Gene3D" id="3.40.50.720">
    <property type="entry name" value="NAD(P)-binding Rossmann-like Domain"/>
    <property type="match status" value="2"/>
</dbReference>
<feature type="binding site" evidence="11">
    <location>
        <position position="124"/>
    </location>
    <ligand>
        <name>NAD(+)</name>
        <dbReference type="ChEBI" id="CHEBI:57540"/>
    </ligand>
</feature>
<dbReference type="EMBL" id="CP132942">
    <property type="protein sequence ID" value="XCB31758.1"/>
    <property type="molecule type" value="Genomic_DNA"/>
</dbReference>
<dbReference type="RefSeq" id="WP_353062602.1">
    <property type="nucleotide sequence ID" value="NZ_CP132942.1"/>
</dbReference>
<dbReference type="InterPro" id="IPR014026">
    <property type="entry name" value="UDP-Glc/GDP-Man_DH_dimer"/>
</dbReference>
<evidence type="ECO:0000313" key="13">
    <source>
        <dbReference type="EMBL" id="XCB31758.1"/>
    </source>
</evidence>
<feature type="binding site" evidence="10">
    <location>
        <begin position="272"/>
        <end position="276"/>
    </location>
    <ligand>
        <name>substrate</name>
    </ligand>
</feature>
<dbReference type="PANTHER" id="PTHR43750:SF3">
    <property type="entry name" value="UDP-GLUCOSE 6-DEHYDROGENASE TUAD"/>
    <property type="match status" value="1"/>
</dbReference>
<dbReference type="Pfam" id="PF03720">
    <property type="entry name" value="UDPG_MGDP_dh_C"/>
    <property type="match status" value="1"/>
</dbReference>
<gene>
    <name evidence="13" type="ORF">RBB77_15040</name>
</gene>
<accession>A0AAU7ZLE0</accession>
<keyword evidence="6 8" id="KW-0520">NAD</keyword>
<comment type="catalytic activity">
    <reaction evidence="7 8">
        <text>UDP-alpha-D-glucose + 2 NAD(+) + H2O = UDP-alpha-D-glucuronate + 2 NADH + 3 H(+)</text>
        <dbReference type="Rhea" id="RHEA:23596"/>
        <dbReference type="ChEBI" id="CHEBI:15377"/>
        <dbReference type="ChEBI" id="CHEBI:15378"/>
        <dbReference type="ChEBI" id="CHEBI:57540"/>
        <dbReference type="ChEBI" id="CHEBI:57945"/>
        <dbReference type="ChEBI" id="CHEBI:58052"/>
        <dbReference type="ChEBI" id="CHEBI:58885"/>
        <dbReference type="EC" id="1.1.1.22"/>
    </reaction>
</comment>
<evidence type="ECO:0000256" key="3">
    <source>
        <dbReference type="ARBA" id="ARBA00012954"/>
    </source>
</evidence>
<feature type="binding site" evidence="10">
    <location>
        <begin position="155"/>
        <end position="158"/>
    </location>
    <ligand>
        <name>substrate</name>
    </ligand>
</feature>
<dbReference type="InterPro" id="IPR036220">
    <property type="entry name" value="UDP-Glc/GDP-Man_DH_C_sf"/>
</dbReference>
<dbReference type="NCBIfam" id="TIGR03026">
    <property type="entry name" value="NDP-sugDHase"/>
    <property type="match status" value="1"/>
</dbReference>
<feature type="binding site" evidence="11">
    <location>
        <position position="158"/>
    </location>
    <ligand>
        <name>NAD(+)</name>
        <dbReference type="ChEBI" id="CHEBI:57540"/>
    </ligand>
</feature>
<dbReference type="Pfam" id="PF00984">
    <property type="entry name" value="UDPG_MGDP_dh"/>
    <property type="match status" value="1"/>
</dbReference>
<feature type="binding site" evidence="10">
    <location>
        <position position="343"/>
    </location>
    <ligand>
        <name>substrate</name>
    </ligand>
</feature>
<feature type="binding site" evidence="10">
    <location>
        <position position="227"/>
    </location>
    <ligand>
        <name>substrate</name>
    </ligand>
</feature>
<dbReference type="SMART" id="SM00984">
    <property type="entry name" value="UDPG_MGDP_dh_C"/>
    <property type="match status" value="1"/>
</dbReference>
<dbReference type="PIRSF" id="PIRSF000124">
    <property type="entry name" value="UDPglc_GDPman_dh"/>
    <property type="match status" value="1"/>
</dbReference>
<evidence type="ECO:0000256" key="10">
    <source>
        <dbReference type="PIRSR" id="PIRSR500134-2"/>
    </source>
</evidence>
<dbReference type="PIRSF" id="PIRSF500134">
    <property type="entry name" value="UDPglc_DH_bac"/>
    <property type="match status" value="1"/>
</dbReference>
<evidence type="ECO:0000256" key="6">
    <source>
        <dbReference type="ARBA" id="ARBA00023027"/>
    </source>
</evidence>
<evidence type="ECO:0000256" key="7">
    <source>
        <dbReference type="ARBA" id="ARBA00047473"/>
    </source>
</evidence>
<evidence type="ECO:0000256" key="2">
    <source>
        <dbReference type="ARBA" id="ARBA00006601"/>
    </source>
</evidence>
<evidence type="ECO:0000256" key="4">
    <source>
        <dbReference type="ARBA" id="ARBA00015132"/>
    </source>
</evidence>
<dbReference type="AlphaFoldDB" id="A0AAU7ZLE0"/>
<evidence type="ECO:0000256" key="1">
    <source>
        <dbReference type="ARBA" id="ARBA00004701"/>
    </source>
</evidence>
<evidence type="ECO:0000256" key="9">
    <source>
        <dbReference type="PIRSR" id="PIRSR500134-1"/>
    </source>
</evidence>
<protein>
    <recommendedName>
        <fullName evidence="4 8">UDP-glucose 6-dehydrogenase</fullName>
        <ecNumber evidence="3 8">1.1.1.22</ecNumber>
    </recommendedName>
</protein>
<dbReference type="EC" id="1.1.1.22" evidence="3 8"/>
<name>A0AAU7ZLE0_9BACT</name>
<dbReference type="PANTHER" id="PTHR43750">
    <property type="entry name" value="UDP-GLUCOSE 6-DEHYDROGENASE TUAD"/>
    <property type="match status" value="1"/>
</dbReference>
<feature type="binding site" evidence="11">
    <location>
        <position position="39"/>
    </location>
    <ligand>
        <name>NAD(+)</name>
        <dbReference type="ChEBI" id="CHEBI:57540"/>
    </ligand>
</feature>
<proteinExistence type="inferred from homology"/>
<comment type="similarity">
    <text evidence="2 8">Belongs to the UDP-glucose/GDP-mannose dehydrogenase family.</text>
</comment>
<dbReference type="Pfam" id="PF03721">
    <property type="entry name" value="UDPG_MGDP_dh_N"/>
    <property type="match status" value="1"/>
</dbReference>
<organism evidence="13">
    <name type="scientific">Tunturiibacter psychrotolerans</name>
    <dbReference type="NCBI Taxonomy" id="3069686"/>
    <lineage>
        <taxon>Bacteria</taxon>
        <taxon>Pseudomonadati</taxon>
        <taxon>Acidobacteriota</taxon>
        <taxon>Terriglobia</taxon>
        <taxon>Terriglobales</taxon>
        <taxon>Acidobacteriaceae</taxon>
        <taxon>Tunturiibacter</taxon>
    </lineage>
</organism>
<evidence type="ECO:0000259" key="12">
    <source>
        <dbReference type="SMART" id="SM00984"/>
    </source>
</evidence>
<feature type="domain" description="UDP-glucose/GDP-mannose dehydrogenase C-terminal" evidence="12">
    <location>
        <begin position="336"/>
        <end position="440"/>
    </location>
</feature>
<dbReference type="InterPro" id="IPR036291">
    <property type="entry name" value="NAD(P)-bd_dom_sf"/>
</dbReference>
<feature type="active site" description="Nucleophile" evidence="9">
    <location>
        <position position="283"/>
    </location>
</feature>
<dbReference type="InterPro" id="IPR028357">
    <property type="entry name" value="UDPglc_DH_bac"/>
</dbReference>
<reference evidence="13" key="2">
    <citation type="journal article" date="2024" name="Environ. Microbiol.">
        <title>Genome analysis and description of Tunturibacter gen. nov. expands the diversity of Terriglobia in tundra soils.</title>
        <authorList>
            <person name="Messyasz A."/>
            <person name="Mannisto M.K."/>
            <person name="Kerkhof L.J."/>
            <person name="Haggblom M.M."/>
        </authorList>
    </citation>
    <scope>NUCLEOTIDE SEQUENCE</scope>
    <source>
        <strain evidence="13">X5P6</strain>
    </source>
</reference>
<feature type="binding site" evidence="11">
    <location>
        <position position="34"/>
    </location>
    <ligand>
        <name>NAD(+)</name>
        <dbReference type="ChEBI" id="CHEBI:57540"/>
    </ligand>
</feature>
<feature type="binding site" evidence="11">
    <location>
        <position position="286"/>
    </location>
    <ligand>
        <name>NAD(+)</name>
        <dbReference type="ChEBI" id="CHEBI:57540"/>
    </ligand>
</feature>
<dbReference type="SUPFAM" id="SSF52413">
    <property type="entry name" value="UDP-glucose/GDP-mannose dehydrogenase C-terminal domain"/>
    <property type="match status" value="1"/>
</dbReference>
<dbReference type="KEGG" id="tpsc:RBB77_15040"/>
<reference evidence="13" key="1">
    <citation type="submission" date="2023-08" db="EMBL/GenBank/DDBJ databases">
        <authorList>
            <person name="Messyasz A."/>
            <person name="Mannisto M.K."/>
            <person name="Kerkhof L.J."/>
            <person name="Haggblom M."/>
        </authorList>
    </citation>
    <scope>NUCLEOTIDE SEQUENCE</scope>
    <source>
        <strain evidence="13">X5P6</strain>
    </source>
</reference>
<dbReference type="InterPro" id="IPR017476">
    <property type="entry name" value="UDP-Glc/GDP-Man"/>
</dbReference>
<dbReference type="InterPro" id="IPR008927">
    <property type="entry name" value="6-PGluconate_DH-like_C_sf"/>
</dbReference>
<evidence type="ECO:0000256" key="5">
    <source>
        <dbReference type="ARBA" id="ARBA00023002"/>
    </source>
</evidence>
<dbReference type="GO" id="GO:0051287">
    <property type="term" value="F:NAD binding"/>
    <property type="evidence" value="ECO:0007669"/>
    <property type="project" value="InterPro"/>
</dbReference>
<dbReference type="SUPFAM" id="SSF51735">
    <property type="entry name" value="NAD(P)-binding Rossmann-fold domains"/>
    <property type="match status" value="1"/>
</dbReference>
<dbReference type="GO" id="GO:0003979">
    <property type="term" value="F:UDP-glucose 6-dehydrogenase activity"/>
    <property type="evidence" value="ECO:0007669"/>
    <property type="project" value="UniProtKB-EC"/>
</dbReference>
<comment type="pathway">
    <text evidence="1">Nucleotide-sugar biosynthesis; UDP-alpha-D-glucuronate biosynthesis; UDP-alpha-D-glucuronate from UDP-alpha-D-glucose: step 1/1.</text>
</comment>
<feature type="binding site" evidence="11">
    <location>
        <position position="350"/>
    </location>
    <ligand>
        <name>NAD(+)</name>
        <dbReference type="ChEBI" id="CHEBI:57540"/>
    </ligand>
</feature>
<sequence length="472" mass="51839">MSDSIHIAVVGSGYVGLVAAVCFAEMGHSVVCVDNDQQKVSALQGGESLIHEKYLPDLLQRYRNARVRFTTDLSAATREAQAIFIAVGTPQSETGDADLSYVEAVASEIARSITTYKVIAEKSTVPVYTNEWIRRVMERNGVSREMFDVVSNPEFLREGTAVADFLHPDRIVVGTDSDRAADIMARIYEPLTSGRYYAKAGAIDGVCNHDTPPPLLRTSTKSAEIIKHASNAFLALKISFINAVSNLCEAADADVEQVAQGMGLDSRIGPKFLRPGIGYGGSCFPKDVAAFRSVAEQLGVNFALLTEVENINADQKRRFLSKVRSALWTLRGKKLAVLGLSFKGGTDDIRDSPAIELVQMLMEEGCSIRAFDPAAMQRAEHILPPRPNFQYAVDPYDAATDVDALLILTDWAEFGRLDLQRLAATMRYPIVLDGRNLYDPDLMLENEITYFSVGRPTRHHTPELTAVASRSR</sequence>
<dbReference type="InterPro" id="IPR001732">
    <property type="entry name" value="UDP-Glc/GDP-Man_DH_N"/>
</dbReference>
<dbReference type="SUPFAM" id="SSF48179">
    <property type="entry name" value="6-phosphogluconate dehydrogenase C-terminal domain-like"/>
    <property type="match status" value="1"/>
</dbReference>
<dbReference type="GO" id="GO:0000271">
    <property type="term" value="P:polysaccharide biosynthetic process"/>
    <property type="evidence" value="ECO:0007669"/>
    <property type="project" value="InterPro"/>
</dbReference>